<feature type="transmembrane region" description="Helical" evidence="1">
    <location>
        <begin position="454"/>
        <end position="476"/>
    </location>
</feature>
<dbReference type="Proteomes" id="UP001224775">
    <property type="component" value="Unassembled WGS sequence"/>
</dbReference>
<accession>A0AAD8YF18</accession>
<keyword evidence="3" id="KW-1185">Reference proteome</keyword>
<evidence type="ECO:0000256" key="1">
    <source>
        <dbReference type="SAM" id="Phobius"/>
    </source>
</evidence>
<keyword evidence="1" id="KW-0812">Transmembrane</keyword>
<proteinExistence type="predicted"/>
<keyword evidence="1" id="KW-0472">Membrane</keyword>
<comment type="caution">
    <text evidence="2">The sequence shown here is derived from an EMBL/GenBank/DDBJ whole genome shotgun (WGS) entry which is preliminary data.</text>
</comment>
<protein>
    <submittedName>
        <fullName evidence="2">Uncharacterized protein</fullName>
    </submittedName>
</protein>
<dbReference type="EMBL" id="JATAAI010000006">
    <property type="protein sequence ID" value="KAK1744663.1"/>
    <property type="molecule type" value="Genomic_DNA"/>
</dbReference>
<feature type="transmembrane region" description="Helical" evidence="1">
    <location>
        <begin position="43"/>
        <end position="64"/>
    </location>
</feature>
<evidence type="ECO:0000313" key="2">
    <source>
        <dbReference type="EMBL" id="KAK1744663.1"/>
    </source>
</evidence>
<feature type="non-terminal residue" evidence="2">
    <location>
        <position position="1"/>
    </location>
</feature>
<reference evidence="2" key="1">
    <citation type="submission" date="2023-06" db="EMBL/GenBank/DDBJ databases">
        <title>Survivors Of The Sea: Transcriptome response of Skeletonema marinoi to long-term dormancy.</title>
        <authorList>
            <person name="Pinder M.I.M."/>
            <person name="Kourtchenko O."/>
            <person name="Robertson E.K."/>
            <person name="Larsson T."/>
            <person name="Maumus F."/>
            <person name="Osuna-Cruz C.M."/>
            <person name="Vancaester E."/>
            <person name="Stenow R."/>
            <person name="Vandepoele K."/>
            <person name="Ploug H."/>
            <person name="Bruchert V."/>
            <person name="Godhe A."/>
            <person name="Topel M."/>
        </authorList>
    </citation>
    <scope>NUCLEOTIDE SEQUENCE</scope>
    <source>
        <strain evidence="2">R05AC</strain>
    </source>
</reference>
<gene>
    <name evidence="2" type="ORF">QTG54_003954</name>
</gene>
<keyword evidence="1" id="KW-1133">Transmembrane helix</keyword>
<organism evidence="2 3">
    <name type="scientific">Skeletonema marinoi</name>
    <dbReference type="NCBI Taxonomy" id="267567"/>
    <lineage>
        <taxon>Eukaryota</taxon>
        <taxon>Sar</taxon>
        <taxon>Stramenopiles</taxon>
        <taxon>Ochrophyta</taxon>
        <taxon>Bacillariophyta</taxon>
        <taxon>Coscinodiscophyceae</taxon>
        <taxon>Thalassiosirophycidae</taxon>
        <taxon>Thalassiosirales</taxon>
        <taxon>Skeletonemataceae</taxon>
        <taxon>Skeletonema</taxon>
        <taxon>Skeletonema marinoi-dohrnii complex</taxon>
    </lineage>
</organism>
<dbReference type="AlphaFoldDB" id="A0AAD8YF18"/>
<evidence type="ECO:0000313" key="3">
    <source>
        <dbReference type="Proteomes" id="UP001224775"/>
    </source>
</evidence>
<name>A0AAD8YF18_9STRA</name>
<sequence>KRTTDPAAAQKTKEPACCSLPWKRCTELQLLQRLWPKQFHNSSASTMAMAIYHLAAGIVLLFVAHNVSAASEPYANVTLHSPLMSARVFLPYKDESEDSQYYVGSRFEHGSMIGDVVYGHKTVYGREMWRTPHDASWPESGVGLASEFGCGDDGPTCAGKGDITNGVLGYESAKNGEPFLKIGVGALIKGSCPDCLTDPTDDYKFNSPYKFYRQPKWSTLPSPSPNEISYLHEESLGDLGYRIQKTIRLEGNIMTVRTILSNSGKKQFSTPWYSHHFFTGDIDPVGPGYGIDLGLSEYGVRASAPLFDQPGIGLGWAEDLNTYANVTMARDGSISMRMSKTIPEGVRLKAEFLDEQTITLTDGSFTLHAPNGLSVEERIPELQSQSRNPFIYKYNVYAERGTLSPEPMLLLYLQPAETTVWTQHLKFTSPVDARFGAPFLSMYLPSDWQNPSFMYWRSALAVTLCSAAFAGFYSMFIGTRRVDAYAPIPDAAVDVV</sequence>